<dbReference type="PANTHER" id="PTHR38044">
    <property type="entry name" value="BOUQUET FORMATION PROTEIN 4"/>
    <property type="match status" value="1"/>
</dbReference>
<dbReference type="PROSITE" id="PS51299">
    <property type="entry name" value="HTH_APSES"/>
    <property type="match status" value="1"/>
</dbReference>
<dbReference type="EMBL" id="CALTRL010006311">
    <property type="protein sequence ID" value="CAH7690528.1"/>
    <property type="molecule type" value="Genomic_DNA"/>
</dbReference>
<dbReference type="Gene3D" id="3.10.260.10">
    <property type="entry name" value="Transcription regulator HTH, APSES-type DNA-binding domain"/>
    <property type="match status" value="1"/>
</dbReference>
<gene>
    <name evidence="3" type="ORF">PPACK8108_LOCUS25887</name>
</gene>
<organism evidence="3 4">
    <name type="scientific">Phakopsora pachyrhizi</name>
    <name type="common">Asian soybean rust disease fungus</name>
    <dbReference type="NCBI Taxonomy" id="170000"/>
    <lineage>
        <taxon>Eukaryota</taxon>
        <taxon>Fungi</taxon>
        <taxon>Dikarya</taxon>
        <taxon>Basidiomycota</taxon>
        <taxon>Pucciniomycotina</taxon>
        <taxon>Pucciniomycetes</taxon>
        <taxon>Pucciniales</taxon>
        <taxon>Phakopsoraceae</taxon>
        <taxon>Phakopsora</taxon>
    </lineage>
</organism>
<evidence type="ECO:0000256" key="1">
    <source>
        <dbReference type="SAM" id="MobiDB-lite"/>
    </source>
</evidence>
<proteinExistence type="predicted"/>
<feature type="compositionally biased region" description="Polar residues" evidence="1">
    <location>
        <begin position="242"/>
        <end position="255"/>
    </location>
</feature>
<dbReference type="GO" id="GO:1990862">
    <property type="term" value="C:nuclear membrane complex Bqt3-Bqt4"/>
    <property type="evidence" value="ECO:0007669"/>
    <property type="project" value="InterPro"/>
</dbReference>
<evidence type="ECO:0000313" key="3">
    <source>
        <dbReference type="EMBL" id="CAH7690528.1"/>
    </source>
</evidence>
<feature type="compositionally biased region" description="Low complexity" evidence="1">
    <location>
        <begin position="62"/>
        <end position="118"/>
    </location>
</feature>
<dbReference type="AlphaFoldDB" id="A0AAV0BUT8"/>
<feature type="compositionally biased region" description="Acidic residues" evidence="1">
    <location>
        <begin position="209"/>
        <end position="226"/>
    </location>
</feature>
<reference evidence="3" key="1">
    <citation type="submission" date="2022-06" db="EMBL/GenBank/DDBJ databases">
        <authorList>
            <consortium name="SYNGENTA / RWTH Aachen University"/>
        </authorList>
    </citation>
    <scope>NUCLEOTIDE SEQUENCE</scope>
</reference>
<feature type="domain" description="HTH APSES-type" evidence="2">
    <location>
        <begin position="1"/>
        <end position="62"/>
    </location>
</feature>
<dbReference type="InterPro" id="IPR036887">
    <property type="entry name" value="HTH_APSES_sf"/>
</dbReference>
<feature type="compositionally biased region" description="Basic and acidic residues" evidence="1">
    <location>
        <begin position="174"/>
        <end position="208"/>
    </location>
</feature>
<feature type="compositionally biased region" description="Polar residues" evidence="1">
    <location>
        <begin position="303"/>
        <end position="313"/>
    </location>
</feature>
<dbReference type="Proteomes" id="UP001153365">
    <property type="component" value="Unassembled WGS sequence"/>
</dbReference>
<evidence type="ECO:0000259" key="2">
    <source>
        <dbReference type="PROSITE" id="PS51299"/>
    </source>
</evidence>
<comment type="caution">
    <text evidence="3">The sequence shown here is derived from an EMBL/GenBank/DDBJ whole genome shotgun (WGS) entry which is preliminary data.</text>
</comment>
<feature type="region of interest" description="Disordered" evidence="1">
    <location>
        <begin position="303"/>
        <end position="336"/>
    </location>
</feature>
<sequence>MEFLSKSFDTSTAAGDHLGPEYKLTGTWVPIRHAQYVAELYGISRFAQPLIDFEDPTSTKRSTASSNIASNTNQRSNSSNSNPQQLSTNPSSKTTMTTTKVLKSDSIPPNSFNSSPSPRKISSRNDTQLPSSSNSAPQINSRFSKRTRLNNSNEMISSSTSPSKRPLSQNPTNDRTREASGKLNSNREDSSKKTSRAVEAEQAKKTEKDEDDDEEEEDQVEEEEDQLLSSNETGLEKEPSEKASQTRSDGTSRVAKTTAEPEKLIGSDKEVEEAQRDAIELVERIRGQTKPIGAEDQTVLAAGSNQPKVASTISKKRSIEQHMAEDEAEDEEDGSSQGGMSFFYRFWNRRNANNMRNRAKKDIANRSVCKSPGQTAERPNLISGELLVEDVNSKRNLAVAGIVLAGAAASIAPYFF</sequence>
<feature type="region of interest" description="Disordered" evidence="1">
    <location>
        <begin position="56"/>
        <end position="273"/>
    </location>
</feature>
<name>A0AAV0BUT8_PHAPC</name>
<protein>
    <submittedName>
        <fullName evidence="3">Expressed protein</fullName>
    </submittedName>
</protein>
<feature type="compositionally biased region" description="Low complexity" evidence="1">
    <location>
        <begin position="157"/>
        <end position="168"/>
    </location>
</feature>
<dbReference type="GO" id="GO:0070197">
    <property type="term" value="P:meiotic attachment of telomere to nuclear envelope"/>
    <property type="evidence" value="ECO:0007669"/>
    <property type="project" value="InterPro"/>
</dbReference>
<dbReference type="InterPro" id="IPR003163">
    <property type="entry name" value="Tscrpt_reg_HTH_APSES-type"/>
</dbReference>
<dbReference type="InterPro" id="IPR037548">
    <property type="entry name" value="Bqt4"/>
</dbReference>
<feature type="compositionally biased region" description="Basic and acidic residues" evidence="1">
    <location>
        <begin position="259"/>
        <end position="273"/>
    </location>
</feature>
<feature type="compositionally biased region" description="Polar residues" evidence="1">
    <location>
        <begin position="124"/>
        <end position="142"/>
    </location>
</feature>
<accession>A0AAV0BUT8</accession>
<dbReference type="PANTHER" id="PTHR38044:SF1">
    <property type="entry name" value="BOUQUET FORMATION PROTEIN 4"/>
    <property type="match status" value="1"/>
</dbReference>
<keyword evidence="4" id="KW-1185">Reference proteome</keyword>
<dbReference type="GO" id="GO:0044820">
    <property type="term" value="P:mitotic telomere tethering at nuclear periphery"/>
    <property type="evidence" value="ECO:0007669"/>
    <property type="project" value="TreeGrafter"/>
</dbReference>
<evidence type="ECO:0000313" key="4">
    <source>
        <dbReference type="Proteomes" id="UP001153365"/>
    </source>
</evidence>
<dbReference type="GO" id="GO:0003677">
    <property type="term" value="F:DNA binding"/>
    <property type="evidence" value="ECO:0007669"/>
    <property type="project" value="InterPro"/>
</dbReference>
<dbReference type="SUPFAM" id="SSF54616">
    <property type="entry name" value="DNA-binding domain of Mlu1-box binding protein MBP1"/>
    <property type="match status" value="1"/>
</dbReference>